<proteinExistence type="predicted"/>
<reference evidence="1" key="1">
    <citation type="journal article" date="2023" name="Int. J. Mol. Sci.">
        <title>Metagenomics Revealed a New Genus 'Candidatus Thiocaldithrix dubininis' gen. nov., sp. nov. and a New Species 'Candidatus Thiothrix putei' sp. nov. in the Family Thiotrichaceae, Some Members of Which Have Traits of Both Na+- and H+-Motive Energetics.</title>
        <authorList>
            <person name="Ravin N.V."/>
            <person name="Muntyan M.S."/>
            <person name="Smolyakov D.D."/>
            <person name="Rudenko T.S."/>
            <person name="Beletsky A.V."/>
            <person name="Mardanov A.V."/>
            <person name="Grabovich M.Y."/>
        </authorList>
    </citation>
    <scope>NUCLEOTIDE SEQUENCE</scope>
    <source>
        <strain evidence="1">GKL-02</strain>
    </source>
</reference>
<gene>
    <name evidence="1" type="ORF">QJT81_11120</name>
</gene>
<name>A0AA95KM95_9GAMM</name>
<organism evidence="1">
    <name type="scientific">Candidatus Thiothrix putei</name>
    <dbReference type="NCBI Taxonomy" id="3080811"/>
    <lineage>
        <taxon>Bacteria</taxon>
        <taxon>Pseudomonadati</taxon>
        <taxon>Pseudomonadota</taxon>
        <taxon>Gammaproteobacteria</taxon>
        <taxon>Thiotrichales</taxon>
        <taxon>Thiotrichaceae</taxon>
        <taxon>Thiothrix</taxon>
    </lineage>
</organism>
<protein>
    <submittedName>
        <fullName evidence="1">Uncharacterized protein</fullName>
    </submittedName>
</protein>
<evidence type="ECO:0000313" key="1">
    <source>
        <dbReference type="EMBL" id="WGZ92433.1"/>
    </source>
</evidence>
<dbReference type="Proteomes" id="UP001301326">
    <property type="component" value="Chromosome"/>
</dbReference>
<reference evidence="1" key="2">
    <citation type="submission" date="2023-04" db="EMBL/GenBank/DDBJ databases">
        <authorList>
            <person name="Beletskiy A.V."/>
            <person name="Mardanov A.V."/>
            <person name="Ravin N.V."/>
        </authorList>
    </citation>
    <scope>NUCLEOTIDE SEQUENCE</scope>
    <source>
        <strain evidence="1">GKL-02</strain>
    </source>
</reference>
<dbReference type="AlphaFoldDB" id="A0AA95KM95"/>
<sequence>MPDDLFPLYLQQLYARRSQLQEKLARSRQERDFTDDPKHQMRLERDQVETEHALYQLELDICQQGLREVRQRKLKRSYDKALLLAQHLLLDQPDHRELQQEVVELEKLEQQEALADSYAARLLRIVDERFKVIRHKVMAALRTDTGRRY</sequence>
<dbReference type="KEGG" id="tput:QJT81_11120"/>
<dbReference type="EMBL" id="CP124756">
    <property type="protein sequence ID" value="WGZ92433.1"/>
    <property type="molecule type" value="Genomic_DNA"/>
</dbReference>
<accession>A0AA95KM95</accession>